<accession>A0ABP9Q6Z5</accession>
<dbReference type="SUPFAM" id="SSF53474">
    <property type="entry name" value="alpha/beta-Hydrolases"/>
    <property type="match status" value="1"/>
</dbReference>
<dbReference type="Pfam" id="PF12697">
    <property type="entry name" value="Abhydrolase_6"/>
    <property type="match status" value="1"/>
</dbReference>
<dbReference type="RefSeq" id="WP_346053279.1">
    <property type="nucleotide sequence ID" value="NZ_BAABIB010000045.1"/>
</dbReference>
<organism evidence="2 3">
    <name type="scientific">Amycolatopsis dongchuanensis</name>
    <dbReference type="NCBI Taxonomy" id="1070866"/>
    <lineage>
        <taxon>Bacteria</taxon>
        <taxon>Bacillati</taxon>
        <taxon>Actinomycetota</taxon>
        <taxon>Actinomycetes</taxon>
        <taxon>Pseudonocardiales</taxon>
        <taxon>Pseudonocardiaceae</taxon>
        <taxon>Amycolatopsis</taxon>
    </lineage>
</organism>
<comment type="caution">
    <text evidence="2">The sequence shown here is derived from an EMBL/GenBank/DDBJ whole genome shotgun (WGS) entry which is preliminary data.</text>
</comment>
<dbReference type="Proteomes" id="UP001500192">
    <property type="component" value="Unassembled WGS sequence"/>
</dbReference>
<dbReference type="Gene3D" id="3.40.50.1820">
    <property type="entry name" value="alpha/beta hydrolase"/>
    <property type="match status" value="1"/>
</dbReference>
<evidence type="ECO:0000313" key="3">
    <source>
        <dbReference type="Proteomes" id="UP001500192"/>
    </source>
</evidence>
<dbReference type="PANTHER" id="PTHR37017:SF11">
    <property type="entry name" value="ESTERASE_LIPASE_THIOESTERASE DOMAIN-CONTAINING PROTEIN"/>
    <property type="match status" value="1"/>
</dbReference>
<reference evidence="3" key="1">
    <citation type="journal article" date="2019" name="Int. J. Syst. Evol. Microbiol.">
        <title>The Global Catalogue of Microorganisms (GCM) 10K type strain sequencing project: providing services to taxonomists for standard genome sequencing and annotation.</title>
        <authorList>
            <consortium name="The Broad Institute Genomics Platform"/>
            <consortium name="The Broad Institute Genome Sequencing Center for Infectious Disease"/>
            <person name="Wu L."/>
            <person name="Ma J."/>
        </authorList>
    </citation>
    <scope>NUCLEOTIDE SEQUENCE [LARGE SCALE GENOMIC DNA]</scope>
    <source>
        <strain evidence="3">JCM 18054</strain>
    </source>
</reference>
<keyword evidence="3" id="KW-1185">Reference proteome</keyword>
<proteinExistence type="predicted"/>
<dbReference type="PANTHER" id="PTHR37017">
    <property type="entry name" value="AB HYDROLASE-1 DOMAIN-CONTAINING PROTEIN-RELATED"/>
    <property type="match status" value="1"/>
</dbReference>
<dbReference type="InterPro" id="IPR052897">
    <property type="entry name" value="Sec-Metab_Biosynth_Hydrolase"/>
</dbReference>
<dbReference type="InterPro" id="IPR000073">
    <property type="entry name" value="AB_hydrolase_1"/>
</dbReference>
<dbReference type="InterPro" id="IPR029058">
    <property type="entry name" value="AB_hydrolase_fold"/>
</dbReference>
<dbReference type="GO" id="GO:0016787">
    <property type="term" value="F:hydrolase activity"/>
    <property type="evidence" value="ECO:0007669"/>
    <property type="project" value="UniProtKB-KW"/>
</dbReference>
<name>A0ABP9Q6Z5_9PSEU</name>
<keyword evidence="2" id="KW-0378">Hydrolase</keyword>
<gene>
    <name evidence="2" type="ORF">GCM10023214_17240</name>
</gene>
<sequence length="226" mass="23801">MRLVFVHGALVRDGAWWWSRMAPLLAEAGIDSVAVELPSCGGGGDLHDDAAAVRAALEASDEPALLCGHSYGGMVITEAAAPPARRLIFIDSFLPELGESIATLASGPPPYEPAGEGLVRLKPALMPLFVHDCDDEAVAGAEARLTAQSSVVFGQSPHSVGWRTLPSTYVVCAEDRATPPALQRAQARRASEVVELAAGHHPFLSQPAALAELIIRCGEQTDLPVR</sequence>
<dbReference type="EMBL" id="BAABIB010000045">
    <property type="protein sequence ID" value="GAA5157538.1"/>
    <property type="molecule type" value="Genomic_DNA"/>
</dbReference>
<evidence type="ECO:0000259" key="1">
    <source>
        <dbReference type="Pfam" id="PF12697"/>
    </source>
</evidence>
<protein>
    <submittedName>
        <fullName evidence="2">Alpha/beta hydrolase</fullName>
    </submittedName>
</protein>
<feature type="domain" description="AB hydrolase-1" evidence="1">
    <location>
        <begin position="3"/>
        <end position="212"/>
    </location>
</feature>
<evidence type="ECO:0000313" key="2">
    <source>
        <dbReference type="EMBL" id="GAA5157538.1"/>
    </source>
</evidence>